<proteinExistence type="predicted"/>
<dbReference type="Proteomes" id="UP000499080">
    <property type="component" value="Unassembled WGS sequence"/>
</dbReference>
<dbReference type="Gene3D" id="3.30.420.10">
    <property type="entry name" value="Ribonuclease H-like superfamily/Ribonuclease H"/>
    <property type="match status" value="1"/>
</dbReference>
<comment type="caution">
    <text evidence="1">The sequence shown here is derived from an EMBL/GenBank/DDBJ whole genome shotgun (WGS) entry which is preliminary data.</text>
</comment>
<reference evidence="1 2" key="1">
    <citation type="journal article" date="2019" name="Sci. Rep.">
        <title>Orb-weaving spider Araneus ventricosus genome elucidates the spidroin gene catalogue.</title>
        <authorList>
            <person name="Kono N."/>
            <person name="Nakamura H."/>
            <person name="Ohtoshi R."/>
            <person name="Moran D.A.P."/>
            <person name="Shinohara A."/>
            <person name="Yoshida Y."/>
            <person name="Fujiwara M."/>
            <person name="Mori M."/>
            <person name="Tomita M."/>
            <person name="Arakawa K."/>
        </authorList>
    </citation>
    <scope>NUCLEOTIDE SEQUENCE [LARGE SCALE GENOMIC DNA]</scope>
</reference>
<name>A0A4Y2VJA2_ARAVE</name>
<accession>A0A4Y2VJA2</accession>
<protein>
    <submittedName>
        <fullName evidence="1">Uncharacterized protein</fullName>
    </submittedName>
</protein>
<evidence type="ECO:0000313" key="2">
    <source>
        <dbReference type="Proteomes" id="UP000499080"/>
    </source>
</evidence>
<dbReference type="EMBL" id="BGPR01046889">
    <property type="protein sequence ID" value="GBO23857.1"/>
    <property type="molecule type" value="Genomic_DNA"/>
</dbReference>
<dbReference type="AlphaFoldDB" id="A0A4Y2VJA2"/>
<keyword evidence="2" id="KW-1185">Reference proteome</keyword>
<sequence>MAAFNKIMLPSLKLVCAGSVSEIERELTALTGLQQSIDLKPIKHLRDELEIAIRHLDPQLFNLTRLELESAIHQAWTQISQTTYQHLVESTPRRINVVFKTKEISTLWSS</sequence>
<dbReference type="GO" id="GO:0003676">
    <property type="term" value="F:nucleic acid binding"/>
    <property type="evidence" value="ECO:0007669"/>
    <property type="project" value="InterPro"/>
</dbReference>
<organism evidence="1 2">
    <name type="scientific">Araneus ventricosus</name>
    <name type="common">Orbweaver spider</name>
    <name type="synonym">Epeira ventricosa</name>
    <dbReference type="NCBI Taxonomy" id="182803"/>
    <lineage>
        <taxon>Eukaryota</taxon>
        <taxon>Metazoa</taxon>
        <taxon>Ecdysozoa</taxon>
        <taxon>Arthropoda</taxon>
        <taxon>Chelicerata</taxon>
        <taxon>Arachnida</taxon>
        <taxon>Araneae</taxon>
        <taxon>Araneomorphae</taxon>
        <taxon>Entelegynae</taxon>
        <taxon>Araneoidea</taxon>
        <taxon>Araneidae</taxon>
        <taxon>Araneus</taxon>
    </lineage>
</organism>
<dbReference type="InterPro" id="IPR036397">
    <property type="entry name" value="RNaseH_sf"/>
</dbReference>
<gene>
    <name evidence="1" type="ORF">AVEN_78186_1</name>
</gene>
<evidence type="ECO:0000313" key="1">
    <source>
        <dbReference type="EMBL" id="GBO23857.1"/>
    </source>
</evidence>